<dbReference type="PANTHER" id="PTHR10039">
    <property type="entry name" value="AMELOGENIN"/>
    <property type="match status" value="1"/>
</dbReference>
<accession>A0A8H5FZD3</accession>
<dbReference type="InterPro" id="IPR027417">
    <property type="entry name" value="P-loop_NTPase"/>
</dbReference>
<dbReference type="InterPro" id="IPR056884">
    <property type="entry name" value="NPHP3-like_N"/>
</dbReference>
<dbReference type="Proteomes" id="UP000559027">
    <property type="component" value="Unassembled WGS sequence"/>
</dbReference>
<dbReference type="Pfam" id="PF24883">
    <property type="entry name" value="NPHP3_N"/>
    <property type="match status" value="1"/>
</dbReference>
<feature type="domain" description="NACHT" evidence="2">
    <location>
        <begin position="169"/>
        <end position="320"/>
    </location>
</feature>
<name>A0A8H5FZD3_9AGAR</name>
<dbReference type="PANTHER" id="PTHR10039:SF14">
    <property type="entry name" value="NACHT DOMAIN-CONTAINING PROTEIN"/>
    <property type="match status" value="1"/>
</dbReference>
<evidence type="ECO:0000256" key="1">
    <source>
        <dbReference type="ARBA" id="ARBA00022737"/>
    </source>
</evidence>
<dbReference type="PROSITE" id="PS50837">
    <property type="entry name" value="NACHT"/>
    <property type="match status" value="1"/>
</dbReference>
<evidence type="ECO:0000313" key="3">
    <source>
        <dbReference type="EMBL" id="KAF5354298.1"/>
    </source>
</evidence>
<keyword evidence="4" id="KW-1185">Reference proteome</keyword>
<gene>
    <name evidence="3" type="ORF">D9756_007198</name>
</gene>
<proteinExistence type="predicted"/>
<sequence length="700" mass="78996">MDAARRQLPLSEDIGLPLPVFEGVPDTEDMLVDGPASPSQNLPQINRGARISVFASPPTAWEPTNGPIPSLNAQYGAFYNITTSFADDNFGGGFFRNAHDFVINNSTFISQIIHAGSSVFHILSVKRMAGAEVNSAARDPAPRCHPETRKTTRDHISKWLLRAPGNHWRMLWLLGPAGTGKSALAQTIAEEMIIQGRLGAALFLSRSNHNDDPDCVFPTLAHQLARRLPAYKHIISRRLADDPTILEKNRRAQFKDLIIEPFHFLMTQRPETLPEPLLIIIDGLDECNSADAQCDFLDMINDHVRTVPMFPLLWLICSRPEWHFTYLFTDPDFPATCKRENLRVDDEEAQQDVVRVLHEKFAHISHRYQHQLDPAWPPQSALRSIAAIAKGMFAVSETIIRFVGDEVAGNPSGRLQVCLKYLDGFTSLSEMHPLHALDLLYREIMARIPADILQTTRRILGLELLYGTTYFGAVIQANLLQLSQEAYYNSLKHLASVLWIPPPSHSTSLSMVRIKFYHASFGDFLRDPRRSREYAVDEAAVHLDVVVNSLQWNSIEPRLLPRHLTWKPSFASFAHLDLIIFTNQQGLIACTNLKGDDVQKVKHILADYCFEFVSFIDKHATTFIPWLFSVDPSLVHVELGRKAVSPVGHGKHTFIKTNATEYEYLSRLVHILPDGSTRLIVCLGPRRKVTRVSISFYFKA</sequence>
<dbReference type="AlphaFoldDB" id="A0A8H5FZD3"/>
<organism evidence="3 4">
    <name type="scientific">Leucocoprinus leucothites</name>
    <dbReference type="NCBI Taxonomy" id="201217"/>
    <lineage>
        <taxon>Eukaryota</taxon>
        <taxon>Fungi</taxon>
        <taxon>Dikarya</taxon>
        <taxon>Basidiomycota</taxon>
        <taxon>Agaricomycotina</taxon>
        <taxon>Agaricomycetes</taxon>
        <taxon>Agaricomycetidae</taxon>
        <taxon>Agaricales</taxon>
        <taxon>Agaricineae</taxon>
        <taxon>Agaricaceae</taxon>
        <taxon>Leucocoprinus</taxon>
    </lineage>
</organism>
<comment type="caution">
    <text evidence="3">The sequence shown here is derived from an EMBL/GenBank/DDBJ whole genome shotgun (WGS) entry which is preliminary data.</text>
</comment>
<protein>
    <recommendedName>
        <fullName evidence="2">NACHT domain-containing protein</fullName>
    </recommendedName>
</protein>
<dbReference type="SUPFAM" id="SSF52540">
    <property type="entry name" value="P-loop containing nucleoside triphosphate hydrolases"/>
    <property type="match status" value="1"/>
</dbReference>
<reference evidence="3 4" key="1">
    <citation type="journal article" date="2020" name="ISME J.">
        <title>Uncovering the hidden diversity of litter-decomposition mechanisms in mushroom-forming fungi.</title>
        <authorList>
            <person name="Floudas D."/>
            <person name="Bentzer J."/>
            <person name="Ahren D."/>
            <person name="Johansson T."/>
            <person name="Persson P."/>
            <person name="Tunlid A."/>
        </authorList>
    </citation>
    <scope>NUCLEOTIDE SEQUENCE [LARGE SCALE GENOMIC DNA]</scope>
    <source>
        <strain evidence="3 4">CBS 146.42</strain>
    </source>
</reference>
<evidence type="ECO:0000259" key="2">
    <source>
        <dbReference type="PROSITE" id="PS50837"/>
    </source>
</evidence>
<keyword evidence="1" id="KW-0677">Repeat</keyword>
<dbReference type="Gene3D" id="3.40.50.300">
    <property type="entry name" value="P-loop containing nucleotide triphosphate hydrolases"/>
    <property type="match status" value="1"/>
</dbReference>
<dbReference type="EMBL" id="JAACJO010000009">
    <property type="protein sequence ID" value="KAF5354298.1"/>
    <property type="molecule type" value="Genomic_DNA"/>
</dbReference>
<evidence type="ECO:0000313" key="4">
    <source>
        <dbReference type="Proteomes" id="UP000559027"/>
    </source>
</evidence>
<dbReference type="OrthoDB" id="3038309at2759"/>
<dbReference type="InterPro" id="IPR007111">
    <property type="entry name" value="NACHT_NTPase"/>
</dbReference>